<evidence type="ECO:0000313" key="3">
    <source>
        <dbReference type="Proteomes" id="UP000292580"/>
    </source>
</evidence>
<dbReference type="EMBL" id="PGCL01000004">
    <property type="protein sequence ID" value="TAJ43631.1"/>
    <property type="molecule type" value="Genomic_DNA"/>
</dbReference>
<dbReference type="Proteomes" id="UP000292580">
    <property type="component" value="Unassembled WGS sequence"/>
</dbReference>
<proteinExistence type="predicted"/>
<sequence>MSTADSIRHLIGENGPLSSADLAAALGCTDRHVRRVIADMPDISPVRHGRAVRYTTTLSALHERAVPPADRGTGRIWRVFQAKNSGHDPGPKGGHSGHRTGPAPPRGPLPPPSVDRRGGGYGEPPAAGACASSSPDPRSGRAPPEGSAVCTGCPLALGDVEHDQVQFVLVDRLFHDLVLRTAAARSWSVREVRGTAWITPGPALTLQVGEVGDAVTFYSADPDGADIPGWLVEHFGDLHPEASVLAAAVRRPAQLTRDELTVIVTDEETKAAVRAVLKGQFAGDGTYRRPAPNAATPGLKIYEREGTMRIETDARNQYQANTALAVRQEVLTVLADLRDRPGLFADWLTRWWGPDTRPVLIDTNDLAARIAADLRENPRPVIAATPESAEPSGGSALAALFDEVAALEGWEIERVVGSLCRHLRLERLAALCFLAAFGCWSARRFRAPVYYEDLLRYLRDEDPPPDLAAVRAACDALRERGILEYDRRLDIRFSRTGTRLGKKLVAKWEG</sequence>
<feature type="compositionally biased region" description="Low complexity" evidence="1">
    <location>
        <begin position="123"/>
        <end position="137"/>
    </location>
</feature>
<dbReference type="OrthoDB" id="380461at2157"/>
<name>A0A483CM47_9EURY</name>
<protein>
    <submittedName>
        <fullName evidence="2">Uncharacterized protein</fullName>
    </submittedName>
</protein>
<evidence type="ECO:0000313" key="2">
    <source>
        <dbReference type="EMBL" id="TAJ43631.1"/>
    </source>
</evidence>
<organism evidence="2 3">
    <name type="scientific">Methanofollis fontis</name>
    <dbReference type="NCBI Taxonomy" id="2052832"/>
    <lineage>
        <taxon>Archaea</taxon>
        <taxon>Methanobacteriati</taxon>
        <taxon>Methanobacteriota</taxon>
        <taxon>Stenosarchaea group</taxon>
        <taxon>Methanomicrobia</taxon>
        <taxon>Methanomicrobiales</taxon>
        <taxon>Methanomicrobiaceae</taxon>
        <taxon>Methanofollis</taxon>
    </lineage>
</organism>
<feature type="compositionally biased region" description="Pro residues" evidence="1">
    <location>
        <begin position="102"/>
        <end position="113"/>
    </location>
</feature>
<comment type="caution">
    <text evidence="2">The sequence shown here is derived from an EMBL/GenBank/DDBJ whole genome shotgun (WGS) entry which is preliminary data.</text>
</comment>
<dbReference type="RefSeq" id="WP_130647405.1">
    <property type="nucleotide sequence ID" value="NZ_PGCL01000004.1"/>
</dbReference>
<gene>
    <name evidence="2" type="ORF">CUJ86_09805</name>
</gene>
<dbReference type="AlphaFoldDB" id="A0A483CM47"/>
<reference evidence="2 3" key="1">
    <citation type="submission" date="2017-11" db="EMBL/GenBank/DDBJ databases">
        <title>Isolation and Characterization of Methanofollis Species from Methane Seep Offshore SW Taiwan.</title>
        <authorList>
            <person name="Teng N.-H."/>
            <person name="Lai M.-C."/>
            <person name="Chen S.-C."/>
        </authorList>
    </citation>
    <scope>NUCLEOTIDE SEQUENCE [LARGE SCALE GENOMIC DNA]</scope>
    <source>
        <strain evidence="2 3">FWC-SCC2</strain>
    </source>
</reference>
<feature type="region of interest" description="Disordered" evidence="1">
    <location>
        <begin position="82"/>
        <end position="147"/>
    </location>
</feature>
<keyword evidence="3" id="KW-1185">Reference proteome</keyword>
<evidence type="ECO:0000256" key="1">
    <source>
        <dbReference type="SAM" id="MobiDB-lite"/>
    </source>
</evidence>
<accession>A0A483CM47</accession>